<evidence type="ECO:0000313" key="3">
    <source>
        <dbReference type="Proteomes" id="UP001297361"/>
    </source>
</evidence>
<reference evidence="2" key="2">
    <citation type="submission" date="2024-01" db="EMBL/GenBank/DDBJ databases">
        <title>Long-read genome sequencing of X. campestris pv. papavericola.</title>
        <authorList>
            <person name="Hussain R.M.F."/>
            <person name="Greer S."/>
            <person name="Harrison J."/>
            <person name="Grant M."/>
            <person name="Vicente J."/>
            <person name="Studholme D.J."/>
        </authorList>
    </citation>
    <scope>NUCLEOTIDE SEQUENCE</scope>
    <source>
        <strain evidence="2">NCPPB 2970</strain>
    </source>
</reference>
<protein>
    <recommendedName>
        <fullName evidence="4">Transmembrane protein</fullName>
    </recommendedName>
</protein>
<evidence type="ECO:0008006" key="4">
    <source>
        <dbReference type="Google" id="ProtNLM"/>
    </source>
</evidence>
<organism evidence="2 3">
    <name type="scientific">Xanthomonas campestris pv. papavericola</name>
    <dbReference type="NCBI Taxonomy" id="487881"/>
    <lineage>
        <taxon>Bacteria</taxon>
        <taxon>Pseudomonadati</taxon>
        <taxon>Pseudomonadota</taxon>
        <taxon>Gammaproteobacteria</taxon>
        <taxon>Lysobacterales</taxon>
        <taxon>Lysobacteraceae</taxon>
        <taxon>Xanthomonas</taxon>
    </lineage>
</organism>
<keyword evidence="1" id="KW-0812">Transmembrane</keyword>
<dbReference type="EMBL" id="JAJFNJ020000003">
    <property type="protein sequence ID" value="MEC3889757.1"/>
    <property type="molecule type" value="Genomic_DNA"/>
</dbReference>
<proteinExistence type="predicted"/>
<dbReference type="Proteomes" id="UP001297361">
    <property type="component" value="Unassembled WGS sequence"/>
</dbReference>
<evidence type="ECO:0000313" key="2">
    <source>
        <dbReference type="EMBL" id="MEC3889757.1"/>
    </source>
</evidence>
<accession>A0AAJ3CFF2</accession>
<dbReference type="RefSeq" id="WP_103701111.1">
    <property type="nucleotide sequence ID" value="NZ_JAJFNJ020000003.1"/>
</dbReference>
<keyword evidence="1" id="KW-1133">Transmembrane helix</keyword>
<comment type="caution">
    <text evidence="2">The sequence shown here is derived from an EMBL/GenBank/DDBJ whole genome shotgun (WGS) entry which is preliminary data.</text>
</comment>
<dbReference type="AlphaFoldDB" id="A0AAJ3CFF2"/>
<gene>
    <name evidence="2" type="ORF">LLE72_018875</name>
</gene>
<name>A0AAJ3CFF2_XANCA</name>
<keyword evidence="1" id="KW-0472">Membrane</keyword>
<reference evidence="2" key="1">
    <citation type="submission" date="2021-10" db="EMBL/GenBank/DDBJ databases">
        <authorList>
            <person name="Hussein R."/>
            <person name="Harrison J."/>
            <person name="Studholme D.J."/>
            <person name="Vicente J."/>
            <person name="Grant M."/>
        </authorList>
    </citation>
    <scope>NUCLEOTIDE SEQUENCE</scope>
    <source>
        <strain evidence="2">NCPPB 2970</strain>
    </source>
</reference>
<evidence type="ECO:0000256" key="1">
    <source>
        <dbReference type="SAM" id="Phobius"/>
    </source>
</evidence>
<feature type="transmembrane region" description="Helical" evidence="1">
    <location>
        <begin position="79"/>
        <end position="102"/>
    </location>
</feature>
<sequence length="108" mass="12252">MSNWETWANLVLQDLNAAHAARRLDPAEYRRRRLHLLQLIARATGAPTTRRQRVATPSTLPVPIVTVRRDRQPHRDRHAALRSWALGLWAAAMLVGAAWLSWQTMSAG</sequence>